<dbReference type="InterPro" id="IPR021448">
    <property type="entry name" value="DUF3098"/>
</dbReference>
<evidence type="ECO:0000313" key="2">
    <source>
        <dbReference type="EMBL" id="BAV95243.1"/>
    </source>
</evidence>
<dbReference type="RefSeq" id="WP_096686875.1">
    <property type="nucleotide sequence ID" value="NZ_AP014564.1"/>
</dbReference>
<dbReference type="AlphaFoldDB" id="A0A1J1EBD2"/>
<protein>
    <recommendedName>
        <fullName evidence="4">DUF3098 domain-containing protein</fullName>
    </recommendedName>
</protein>
<evidence type="ECO:0000256" key="1">
    <source>
        <dbReference type="SAM" id="Phobius"/>
    </source>
</evidence>
<proteinExistence type="predicted"/>
<feature type="transmembrane region" description="Helical" evidence="1">
    <location>
        <begin position="48"/>
        <end position="68"/>
    </location>
</feature>
<keyword evidence="1" id="KW-0472">Membrane</keyword>
<dbReference type="EMBL" id="AP014564">
    <property type="protein sequence ID" value="BAV95243.1"/>
    <property type="molecule type" value="Genomic_DNA"/>
</dbReference>
<evidence type="ECO:0000313" key="3">
    <source>
        <dbReference type="Proteomes" id="UP000243197"/>
    </source>
</evidence>
<sequence length="70" mass="7853">MNSIFGKKNYLFMFASIALLVIGFVLLSGGEASDPYSFSEDIFNTRRLIVSPFFLISGFSMLVYSIMLKP</sequence>
<accession>A0A1J1EBD2</accession>
<keyword evidence="1" id="KW-1133">Transmembrane helix</keyword>
<keyword evidence="3" id="KW-1185">Reference proteome</keyword>
<gene>
    <name evidence="2" type="ORF">JBKA6_1230</name>
</gene>
<evidence type="ECO:0008006" key="4">
    <source>
        <dbReference type="Google" id="ProtNLM"/>
    </source>
</evidence>
<keyword evidence="1" id="KW-0812">Transmembrane</keyword>
<name>A0A1J1EBD2_9FLAO</name>
<dbReference type="OrthoDB" id="963379at2"/>
<reference evidence="2 3" key="1">
    <citation type="submission" date="2014-03" db="EMBL/GenBank/DDBJ databases">
        <title>complete genome sequence of Flavobacteriaceae bacterium JBKA-6.</title>
        <authorList>
            <person name="Takano T."/>
            <person name="Nakamura Y."/>
            <person name="Takuma S."/>
            <person name="Yasuike M."/>
            <person name="Matsuyama T."/>
            <person name="Sakai T."/>
            <person name="Fujiwara A."/>
            <person name="Kimoto K."/>
            <person name="Fukuda Y."/>
            <person name="Kondo H."/>
            <person name="Hirono I."/>
            <person name="Nakayasu C."/>
        </authorList>
    </citation>
    <scope>NUCLEOTIDE SEQUENCE [LARGE SCALE GENOMIC DNA]</scope>
    <source>
        <strain evidence="2 3">JBKA-6</strain>
    </source>
</reference>
<dbReference type="Pfam" id="PF11297">
    <property type="entry name" value="DUF3098"/>
    <property type="match status" value="1"/>
</dbReference>
<dbReference type="Proteomes" id="UP000243197">
    <property type="component" value="Chromosome"/>
</dbReference>
<dbReference type="KEGG" id="ise:JBKA6_1230"/>
<organism evidence="2 3">
    <name type="scientific">Ichthyobacterium seriolicida</name>
    <dbReference type="NCBI Taxonomy" id="242600"/>
    <lineage>
        <taxon>Bacteria</taxon>
        <taxon>Pseudomonadati</taxon>
        <taxon>Bacteroidota</taxon>
        <taxon>Flavobacteriia</taxon>
        <taxon>Flavobacteriales</taxon>
        <taxon>Ichthyobacteriaceae</taxon>
        <taxon>Ichthyobacterium</taxon>
    </lineage>
</organism>